<feature type="transmembrane region" description="Helical" evidence="2">
    <location>
        <begin position="12"/>
        <end position="32"/>
    </location>
</feature>
<dbReference type="Pfam" id="PF14341">
    <property type="entry name" value="PilX_N"/>
    <property type="match status" value="1"/>
</dbReference>
<dbReference type="Proteomes" id="UP000245539">
    <property type="component" value="Unassembled WGS sequence"/>
</dbReference>
<dbReference type="OrthoDB" id="5625081at2"/>
<accession>A0A317CQC8</accession>
<feature type="region of interest" description="Disordered" evidence="1">
    <location>
        <begin position="135"/>
        <end position="156"/>
    </location>
</feature>
<protein>
    <recommendedName>
        <fullName evidence="3">Type 4 fimbrial biogenesis protein PilX N-terminal domain-containing protein</fullName>
    </recommendedName>
</protein>
<feature type="domain" description="Type 4 fimbrial biogenesis protein PilX N-terminal" evidence="3">
    <location>
        <begin position="10"/>
        <end position="60"/>
    </location>
</feature>
<gene>
    <name evidence="4" type="ORF">DKW60_07675</name>
</gene>
<keyword evidence="2" id="KW-1133">Transmembrane helix</keyword>
<name>A0A317CQC8_9GAMM</name>
<evidence type="ECO:0000256" key="1">
    <source>
        <dbReference type="SAM" id="MobiDB-lite"/>
    </source>
</evidence>
<reference evidence="4 5" key="1">
    <citation type="submission" date="2018-05" db="EMBL/GenBank/DDBJ databases">
        <title>Leucothrix arctica sp. nov., isolated from Arctic seawater.</title>
        <authorList>
            <person name="Choi A."/>
            <person name="Baek K."/>
        </authorList>
    </citation>
    <scope>NUCLEOTIDE SEQUENCE [LARGE SCALE GENOMIC DNA]</scope>
    <source>
        <strain evidence="4 5">JCM 18388</strain>
    </source>
</reference>
<keyword evidence="5" id="KW-1185">Reference proteome</keyword>
<dbReference type="AlphaFoldDB" id="A0A317CQC8"/>
<keyword evidence="2" id="KW-0472">Membrane</keyword>
<sequence length="156" mass="17464">MKIKILKKQSGITLITSLIMLMVMTVIGLTAIRLSTIDLVVAKNYQHQLTVYQAAETALRRDVNFYHLYEWMLDNTKHPGETENEGVVSETLVVDLEKDYICKGRQNQATSIGPDSPSCKLFMFTIDSHLEGTGAKDRHYQGAGKQVPNASRGSYL</sequence>
<dbReference type="InterPro" id="IPR025746">
    <property type="entry name" value="PilX_N_dom"/>
</dbReference>
<dbReference type="EMBL" id="QGKM01000015">
    <property type="protein sequence ID" value="PWQ98610.1"/>
    <property type="molecule type" value="Genomic_DNA"/>
</dbReference>
<keyword evidence="2" id="KW-0812">Transmembrane</keyword>
<evidence type="ECO:0000313" key="4">
    <source>
        <dbReference type="EMBL" id="PWQ98610.1"/>
    </source>
</evidence>
<evidence type="ECO:0000313" key="5">
    <source>
        <dbReference type="Proteomes" id="UP000245539"/>
    </source>
</evidence>
<organism evidence="4 5">
    <name type="scientific">Leucothrix pacifica</name>
    <dbReference type="NCBI Taxonomy" id="1247513"/>
    <lineage>
        <taxon>Bacteria</taxon>
        <taxon>Pseudomonadati</taxon>
        <taxon>Pseudomonadota</taxon>
        <taxon>Gammaproteobacteria</taxon>
        <taxon>Thiotrichales</taxon>
        <taxon>Thiotrichaceae</taxon>
        <taxon>Leucothrix</taxon>
    </lineage>
</organism>
<comment type="caution">
    <text evidence="4">The sequence shown here is derived from an EMBL/GenBank/DDBJ whole genome shotgun (WGS) entry which is preliminary data.</text>
</comment>
<proteinExistence type="predicted"/>
<dbReference type="RefSeq" id="WP_109837076.1">
    <property type="nucleotide sequence ID" value="NZ_QGKM01000015.1"/>
</dbReference>
<evidence type="ECO:0000259" key="3">
    <source>
        <dbReference type="Pfam" id="PF14341"/>
    </source>
</evidence>
<evidence type="ECO:0000256" key="2">
    <source>
        <dbReference type="SAM" id="Phobius"/>
    </source>
</evidence>